<dbReference type="InterPro" id="IPR017853">
    <property type="entry name" value="GH"/>
</dbReference>
<dbReference type="InterPro" id="IPR003476">
    <property type="entry name" value="Glyco_hydro_42"/>
</dbReference>
<feature type="binding site" evidence="8">
    <location>
        <position position="154"/>
    </location>
    <ligand>
        <name>substrate</name>
    </ligand>
</feature>
<dbReference type="Pfam" id="PF02449">
    <property type="entry name" value="Glyco_hydro_42"/>
    <property type="match status" value="1"/>
</dbReference>
<dbReference type="EC" id="3.2.1.23" evidence="3 6"/>
<dbReference type="InterPro" id="IPR013780">
    <property type="entry name" value="Glyco_hydro_b"/>
</dbReference>
<evidence type="ECO:0000259" key="11">
    <source>
        <dbReference type="Pfam" id="PF02449"/>
    </source>
</evidence>
<dbReference type="OrthoDB" id="9800974at2"/>
<feature type="region of interest" description="Disordered" evidence="10">
    <location>
        <begin position="1"/>
        <end position="21"/>
    </location>
</feature>
<dbReference type="PANTHER" id="PTHR36447:SF1">
    <property type="entry name" value="BETA-GALACTOSIDASE GANA"/>
    <property type="match status" value="1"/>
</dbReference>
<gene>
    <name evidence="14" type="ORF">D5H75_25655</name>
</gene>
<feature type="domain" description="Beta-galactosidase trimerisation" evidence="12">
    <location>
        <begin position="402"/>
        <end position="599"/>
    </location>
</feature>
<dbReference type="SUPFAM" id="SSF51445">
    <property type="entry name" value="(Trans)glycosidases"/>
    <property type="match status" value="1"/>
</dbReference>
<dbReference type="GO" id="GO:0009341">
    <property type="term" value="C:beta-galactosidase complex"/>
    <property type="evidence" value="ECO:0007669"/>
    <property type="project" value="InterPro"/>
</dbReference>
<dbReference type="SUPFAM" id="SSF52317">
    <property type="entry name" value="Class I glutamine amidotransferase-like"/>
    <property type="match status" value="1"/>
</dbReference>
<proteinExistence type="inferred from homology"/>
<dbReference type="PANTHER" id="PTHR36447">
    <property type="entry name" value="BETA-GALACTOSIDASE GANA"/>
    <property type="match status" value="1"/>
</dbReference>
<evidence type="ECO:0000259" key="12">
    <source>
        <dbReference type="Pfam" id="PF08532"/>
    </source>
</evidence>
<dbReference type="InterPro" id="IPR013738">
    <property type="entry name" value="Beta_galactosidase_Trimer"/>
</dbReference>
<feature type="active site" description="Nucleophile" evidence="7">
    <location>
        <position position="313"/>
    </location>
</feature>
<keyword evidence="5 6" id="KW-0326">Glycosidase</keyword>
<keyword evidence="9" id="KW-0479">Metal-binding</keyword>
<feature type="domain" description="Beta-galactosidase C-terminal" evidence="13">
    <location>
        <begin position="608"/>
        <end position="656"/>
    </location>
</feature>
<dbReference type="Gene3D" id="2.60.40.1180">
    <property type="entry name" value="Golgi alpha-mannosidase II"/>
    <property type="match status" value="1"/>
</dbReference>
<evidence type="ECO:0000313" key="15">
    <source>
        <dbReference type="Proteomes" id="UP000265768"/>
    </source>
</evidence>
<comment type="caution">
    <text evidence="14">The sequence shown here is derived from an EMBL/GenBank/DDBJ whole genome shotgun (WGS) entry which is preliminary data.</text>
</comment>
<dbReference type="CDD" id="cd03143">
    <property type="entry name" value="A4_beta-galactosidase_middle_domain"/>
    <property type="match status" value="1"/>
</dbReference>
<dbReference type="GO" id="GO:0046872">
    <property type="term" value="F:metal ion binding"/>
    <property type="evidence" value="ECO:0007669"/>
    <property type="project" value="UniProtKB-KW"/>
</dbReference>
<feature type="binding site" evidence="8">
    <location>
        <position position="321"/>
    </location>
    <ligand>
        <name>substrate</name>
    </ligand>
</feature>
<dbReference type="Gene3D" id="3.20.20.80">
    <property type="entry name" value="Glycosidases"/>
    <property type="match status" value="1"/>
</dbReference>
<evidence type="ECO:0000256" key="1">
    <source>
        <dbReference type="ARBA" id="ARBA00001412"/>
    </source>
</evidence>
<evidence type="ECO:0000256" key="10">
    <source>
        <dbReference type="SAM" id="MobiDB-lite"/>
    </source>
</evidence>
<evidence type="ECO:0000256" key="4">
    <source>
        <dbReference type="ARBA" id="ARBA00022801"/>
    </source>
</evidence>
<evidence type="ECO:0000256" key="9">
    <source>
        <dbReference type="PIRSR" id="PIRSR001084-3"/>
    </source>
</evidence>
<evidence type="ECO:0000313" key="14">
    <source>
        <dbReference type="EMBL" id="RJL27274.1"/>
    </source>
</evidence>
<evidence type="ECO:0000256" key="7">
    <source>
        <dbReference type="PIRSR" id="PIRSR001084-1"/>
    </source>
</evidence>
<dbReference type="AlphaFoldDB" id="A0A3A4AJL6"/>
<keyword evidence="4 6" id="KW-0378">Hydrolase</keyword>
<evidence type="ECO:0000259" key="13">
    <source>
        <dbReference type="Pfam" id="PF08533"/>
    </source>
</evidence>
<feature type="domain" description="Glycoside hydrolase family 42 N-terminal" evidence="11">
    <location>
        <begin position="19"/>
        <end position="390"/>
    </location>
</feature>
<dbReference type="InterPro" id="IPR013739">
    <property type="entry name" value="Beta_galactosidase_C"/>
</dbReference>
<sequence length="659" mass="72405">MESPRSSTEGTDVLTYGGDYNPEQWPEETWREDVRLMRQAGVNLVNVGVFAWGVLEPAEGRYDFGWLDRVIALLHENGVGVDLATPTAAPPPWFARAHPRALPVTREGHTLWPGGRQAFCPSSPDYRAAALRVTGELARRYGGHPAVKLWHVHNEYGNHNTWCYCDTSAEAFRAWLRERYGGLDGLNAAWGTAFWSQRYGDWAEVLPPRLVPALPNPTQLLDWQRFSDQAHLANFRAERDLIRSVAPGTPITTNLMAMSWIRHLDTWRWAQELDVAANDHYIRSDDPEWYVELAMSGDLIRSSRGGAPWMLMETAPSAVNWQPRNRAKAPGELRRAVLGHVARGADGVSFFQWRASAFGSEKFHSGMVPHAGPGTKVFREVCRIGRDLRALAEVAGARAEPAEVAILWDQDAWWALELDSRPTVDLRYYETVRAWYTALHRDGVPVDFASPAGDLSGRRLVLAPSLYLVTDEAAAGIARHAASGGHVVIGPFSGVADENDHVRLGGYPGAFRDLLGVWTEEFFPLQEGERVTVEGLGGASVWTEHVHLRGAEAVARYADGPLPGLPAVTRHGTAWYVATVLDEEPLAALLRTVRAAAGVTPPPALPRGVEAVRRGRHLFVLNHTAHPAPAPARGLDLLTGLPAAPTIPPGGAAVIRLPR</sequence>
<evidence type="ECO:0000256" key="5">
    <source>
        <dbReference type="ARBA" id="ARBA00023295"/>
    </source>
</evidence>
<feature type="active site" description="Proton donor" evidence="7">
    <location>
        <position position="155"/>
    </location>
</feature>
<dbReference type="PIRSF" id="PIRSF001084">
    <property type="entry name" value="B-galactosidase"/>
    <property type="match status" value="1"/>
</dbReference>
<feature type="binding site" evidence="9">
    <location>
        <position position="165"/>
    </location>
    <ligand>
        <name>Zn(2+)</name>
        <dbReference type="ChEBI" id="CHEBI:29105"/>
    </ligand>
</feature>
<protein>
    <recommendedName>
        <fullName evidence="3 6">Beta-galactosidase</fullName>
        <shortName evidence="6">Beta-gal</shortName>
        <ecNumber evidence="3 6">3.2.1.23</ecNumber>
    </recommendedName>
</protein>
<dbReference type="EMBL" id="QZEY01000011">
    <property type="protein sequence ID" value="RJL27274.1"/>
    <property type="molecule type" value="Genomic_DNA"/>
</dbReference>
<accession>A0A3A4AJL6</accession>
<comment type="catalytic activity">
    <reaction evidence="1 6">
        <text>Hydrolysis of terminal non-reducing beta-D-galactose residues in beta-D-galactosides.</text>
        <dbReference type="EC" id="3.2.1.23"/>
    </reaction>
</comment>
<dbReference type="Gene3D" id="3.40.50.880">
    <property type="match status" value="1"/>
</dbReference>
<name>A0A3A4AJL6_9ACTN</name>
<feature type="binding site" evidence="8">
    <location>
        <position position="116"/>
    </location>
    <ligand>
        <name>substrate</name>
    </ligand>
</feature>
<dbReference type="Pfam" id="PF08533">
    <property type="entry name" value="Glyco_hydro_42C"/>
    <property type="match status" value="1"/>
</dbReference>
<keyword evidence="15" id="KW-1185">Reference proteome</keyword>
<feature type="binding site" evidence="9">
    <location>
        <position position="163"/>
    </location>
    <ligand>
        <name>Zn(2+)</name>
        <dbReference type="ChEBI" id="CHEBI:29105"/>
    </ligand>
</feature>
<feature type="binding site" evidence="9">
    <location>
        <position position="120"/>
    </location>
    <ligand>
        <name>Zn(2+)</name>
        <dbReference type="ChEBI" id="CHEBI:29105"/>
    </ligand>
</feature>
<dbReference type="InterPro" id="IPR029062">
    <property type="entry name" value="Class_I_gatase-like"/>
</dbReference>
<evidence type="ECO:0000256" key="3">
    <source>
        <dbReference type="ARBA" id="ARBA00012756"/>
    </source>
</evidence>
<evidence type="ECO:0000256" key="2">
    <source>
        <dbReference type="ARBA" id="ARBA00005940"/>
    </source>
</evidence>
<dbReference type="GO" id="GO:0004565">
    <property type="term" value="F:beta-galactosidase activity"/>
    <property type="evidence" value="ECO:0007669"/>
    <property type="project" value="UniProtKB-EC"/>
</dbReference>
<keyword evidence="9" id="KW-0862">Zinc</keyword>
<organism evidence="14 15">
    <name type="scientific">Bailinhaonella thermotolerans</name>
    <dbReference type="NCBI Taxonomy" id="1070861"/>
    <lineage>
        <taxon>Bacteria</taxon>
        <taxon>Bacillati</taxon>
        <taxon>Actinomycetota</taxon>
        <taxon>Actinomycetes</taxon>
        <taxon>Streptosporangiales</taxon>
        <taxon>Streptosporangiaceae</taxon>
        <taxon>Bailinhaonella</taxon>
    </lineage>
</organism>
<comment type="similarity">
    <text evidence="2 6">Belongs to the glycosyl hydrolase 42 family.</text>
</comment>
<evidence type="ECO:0000256" key="8">
    <source>
        <dbReference type="PIRSR" id="PIRSR001084-2"/>
    </source>
</evidence>
<dbReference type="GO" id="GO:0006012">
    <property type="term" value="P:galactose metabolic process"/>
    <property type="evidence" value="ECO:0007669"/>
    <property type="project" value="InterPro"/>
</dbReference>
<dbReference type="Pfam" id="PF08532">
    <property type="entry name" value="Glyco_hydro_42M"/>
    <property type="match status" value="1"/>
</dbReference>
<evidence type="ECO:0000256" key="6">
    <source>
        <dbReference type="PIRNR" id="PIRNR001084"/>
    </source>
</evidence>
<feature type="compositionally biased region" description="Polar residues" evidence="10">
    <location>
        <begin position="1"/>
        <end position="10"/>
    </location>
</feature>
<dbReference type="InterPro" id="IPR013529">
    <property type="entry name" value="Glyco_hydro_42_N"/>
</dbReference>
<dbReference type="Proteomes" id="UP000265768">
    <property type="component" value="Unassembled WGS sequence"/>
</dbReference>
<reference evidence="14 15" key="1">
    <citation type="submission" date="2018-09" db="EMBL/GenBank/DDBJ databases">
        <title>YIM 75507 draft genome.</title>
        <authorList>
            <person name="Tang S."/>
            <person name="Feng Y."/>
        </authorList>
    </citation>
    <scope>NUCLEOTIDE SEQUENCE [LARGE SCALE GENOMIC DNA]</scope>
    <source>
        <strain evidence="14 15">YIM 75507</strain>
    </source>
</reference>